<feature type="non-terminal residue" evidence="3">
    <location>
        <position position="451"/>
    </location>
</feature>
<dbReference type="PANTHER" id="PTHR16116">
    <property type="entry name" value="ZINC FINGER PROTEIN 839"/>
    <property type="match status" value="1"/>
</dbReference>
<accession>A0A087TEP1</accession>
<feature type="domain" description="DUF4764" evidence="2">
    <location>
        <begin position="384"/>
        <end position="441"/>
    </location>
</feature>
<evidence type="ECO:0000259" key="2">
    <source>
        <dbReference type="Pfam" id="PF15961"/>
    </source>
</evidence>
<proteinExistence type="predicted"/>
<evidence type="ECO:0000313" key="4">
    <source>
        <dbReference type="Proteomes" id="UP000054359"/>
    </source>
</evidence>
<feature type="region of interest" description="Disordered" evidence="1">
    <location>
        <begin position="334"/>
        <end position="451"/>
    </location>
</feature>
<dbReference type="InterPro" id="IPR031885">
    <property type="entry name" value="DUF4764"/>
</dbReference>
<reference evidence="3 4" key="1">
    <citation type="submission" date="2013-11" db="EMBL/GenBank/DDBJ databases">
        <title>Genome sequencing of Stegodyphus mimosarum.</title>
        <authorList>
            <person name="Bechsgaard J."/>
        </authorList>
    </citation>
    <scope>NUCLEOTIDE SEQUENCE [LARGE SCALE GENOMIC DNA]</scope>
</reference>
<evidence type="ECO:0000313" key="3">
    <source>
        <dbReference type="EMBL" id="KFM63580.1"/>
    </source>
</evidence>
<dbReference type="AlphaFoldDB" id="A0A087TEP1"/>
<dbReference type="OrthoDB" id="5981545at2759"/>
<dbReference type="Proteomes" id="UP000054359">
    <property type="component" value="Unassembled WGS sequence"/>
</dbReference>
<name>A0A087TEP1_STEMI</name>
<dbReference type="STRING" id="407821.A0A087TEP1"/>
<dbReference type="Pfam" id="PF15961">
    <property type="entry name" value="DUF4764"/>
    <property type="match status" value="1"/>
</dbReference>
<feature type="compositionally biased region" description="Basic and acidic residues" evidence="1">
    <location>
        <begin position="366"/>
        <end position="385"/>
    </location>
</feature>
<feature type="compositionally biased region" description="Basic residues" evidence="1">
    <location>
        <begin position="386"/>
        <end position="397"/>
    </location>
</feature>
<organism evidence="3 4">
    <name type="scientific">Stegodyphus mimosarum</name>
    <name type="common">African social velvet spider</name>
    <dbReference type="NCBI Taxonomy" id="407821"/>
    <lineage>
        <taxon>Eukaryota</taxon>
        <taxon>Metazoa</taxon>
        <taxon>Ecdysozoa</taxon>
        <taxon>Arthropoda</taxon>
        <taxon>Chelicerata</taxon>
        <taxon>Arachnida</taxon>
        <taxon>Araneae</taxon>
        <taxon>Araneomorphae</taxon>
        <taxon>Entelegynae</taxon>
        <taxon>Eresoidea</taxon>
        <taxon>Eresidae</taxon>
        <taxon>Stegodyphus</taxon>
    </lineage>
</organism>
<gene>
    <name evidence="3" type="ORF">X975_20789</name>
</gene>
<keyword evidence="4" id="KW-1185">Reference proteome</keyword>
<feature type="compositionally biased region" description="Basic residues" evidence="1">
    <location>
        <begin position="352"/>
        <end position="365"/>
    </location>
</feature>
<dbReference type="InterPro" id="IPR039946">
    <property type="entry name" value="ZN839"/>
</dbReference>
<dbReference type="EMBL" id="KK114877">
    <property type="protein sequence ID" value="KFM63580.1"/>
    <property type="molecule type" value="Genomic_DNA"/>
</dbReference>
<sequence>MMRNNKIVTNMADEVSQQTSMVNTGMPPTESVARLDGYSDTHSSKAGKDPISTDILQQALNEADGYDQSNFSDVQNSVLKDNIQHLTDHSYIHSANSDSIVSSSDVVNTQNIDSVDNIVASTDVTRKDLQTVSLNGSNTISDLNVSQVLQPPPYSEESNKVCLSNDMQLLSCIGDSSSVEVYASTNAISSNSQINSENTVCSDSSLIESPIKNTLSSQYVLKVKETVLRPSASILSSSSSSSSSSSFDITQLKLPVKQTTAPLGSVENPIQIIQNGDKYHSTQVLTPAQLQQITHVLQRQHARKVIQNGGKSVLYDPSTNTRIVCRVVHPSELQNKSSNAEATAKPVVHGHNSSRGRGRPRKSLNKRIDDDEKGNPALSKEEREEKKKHRPRTRSGRISKPPSYMVKDYKRIHHLDFNEEPYDDSDGGYSDYHVSDDESGNRANKTNSLPP</sequence>
<dbReference type="PANTHER" id="PTHR16116:SF5">
    <property type="entry name" value="ZINC FINGER PROTEIN 839"/>
    <property type="match status" value="1"/>
</dbReference>
<feature type="compositionally biased region" description="Polar residues" evidence="1">
    <location>
        <begin position="441"/>
        <end position="451"/>
    </location>
</feature>
<evidence type="ECO:0000256" key="1">
    <source>
        <dbReference type="SAM" id="MobiDB-lite"/>
    </source>
</evidence>
<protein>
    <recommendedName>
        <fullName evidence="2">DUF4764 domain-containing protein</fullName>
    </recommendedName>
</protein>